<keyword evidence="2" id="KW-1185">Reference proteome</keyword>
<sequence length="117" mass="13673">MAQPYSRAWLCPWSGHTKRSEPKTPWTRRTMATKKRKSLSQLHRWLELAANRGSRRDPRRDDGRDETKIRRVVSDLIGGQLGVEATQTNGADKVLDSFKHFLKKLLLFWLFFKGYSV</sequence>
<accession>A0ABD1T5Y5</accession>
<evidence type="ECO:0000313" key="2">
    <source>
        <dbReference type="Proteomes" id="UP001604277"/>
    </source>
</evidence>
<dbReference type="AlphaFoldDB" id="A0ABD1T5Y5"/>
<comment type="caution">
    <text evidence="1">The sequence shown here is derived from an EMBL/GenBank/DDBJ whole genome shotgun (WGS) entry which is preliminary data.</text>
</comment>
<proteinExistence type="predicted"/>
<evidence type="ECO:0000313" key="1">
    <source>
        <dbReference type="EMBL" id="KAL2508146.1"/>
    </source>
</evidence>
<dbReference type="Proteomes" id="UP001604277">
    <property type="component" value="Unassembled WGS sequence"/>
</dbReference>
<name>A0ABD1T5Y5_9LAMI</name>
<gene>
    <name evidence="1" type="ORF">Fot_31793</name>
</gene>
<protein>
    <submittedName>
        <fullName evidence="1">Uncharacterized protein</fullName>
    </submittedName>
</protein>
<organism evidence="1 2">
    <name type="scientific">Forsythia ovata</name>
    <dbReference type="NCBI Taxonomy" id="205694"/>
    <lineage>
        <taxon>Eukaryota</taxon>
        <taxon>Viridiplantae</taxon>
        <taxon>Streptophyta</taxon>
        <taxon>Embryophyta</taxon>
        <taxon>Tracheophyta</taxon>
        <taxon>Spermatophyta</taxon>
        <taxon>Magnoliopsida</taxon>
        <taxon>eudicotyledons</taxon>
        <taxon>Gunneridae</taxon>
        <taxon>Pentapetalae</taxon>
        <taxon>asterids</taxon>
        <taxon>lamiids</taxon>
        <taxon>Lamiales</taxon>
        <taxon>Oleaceae</taxon>
        <taxon>Forsythieae</taxon>
        <taxon>Forsythia</taxon>
    </lineage>
</organism>
<reference evidence="2" key="1">
    <citation type="submission" date="2024-07" db="EMBL/GenBank/DDBJ databases">
        <title>Two chromosome-level genome assemblies of Korean endemic species Abeliophyllum distichum and Forsythia ovata (Oleaceae).</title>
        <authorList>
            <person name="Jang H."/>
        </authorList>
    </citation>
    <scope>NUCLEOTIDE SEQUENCE [LARGE SCALE GENOMIC DNA]</scope>
</reference>
<dbReference type="EMBL" id="JBFOLJ010000009">
    <property type="protein sequence ID" value="KAL2508146.1"/>
    <property type="molecule type" value="Genomic_DNA"/>
</dbReference>